<name>A0A2R8BKN1_9RHOB</name>
<evidence type="ECO:0000313" key="4">
    <source>
        <dbReference type="Proteomes" id="UP000244924"/>
    </source>
</evidence>
<dbReference type="Proteomes" id="UP000244924">
    <property type="component" value="Unassembled WGS sequence"/>
</dbReference>
<reference evidence="3 4" key="1">
    <citation type="submission" date="2018-03" db="EMBL/GenBank/DDBJ databases">
        <authorList>
            <person name="Keele B.F."/>
        </authorList>
    </citation>
    <scope>NUCLEOTIDE SEQUENCE [LARGE SCALE GENOMIC DNA]</scope>
    <source>
        <strain evidence="3 4">CECT 8626</strain>
    </source>
</reference>
<keyword evidence="1 3" id="KW-0560">Oxidoreductase</keyword>
<accession>A0A2R8BKN1</accession>
<evidence type="ECO:0000259" key="2">
    <source>
        <dbReference type="Pfam" id="PF00248"/>
    </source>
</evidence>
<dbReference type="EMBL" id="OMOQ01000002">
    <property type="protein sequence ID" value="SPH23962.1"/>
    <property type="molecule type" value="Genomic_DNA"/>
</dbReference>
<proteinExistence type="predicted"/>
<dbReference type="InterPro" id="IPR036812">
    <property type="entry name" value="NAD(P)_OxRdtase_dom_sf"/>
</dbReference>
<keyword evidence="4" id="KW-1185">Reference proteome</keyword>
<dbReference type="EC" id="1.-.-.-" evidence="3"/>
<protein>
    <submittedName>
        <fullName evidence="3">Putative oxidoreductase</fullName>
        <ecNumber evidence="3">1.-.-.-</ecNumber>
    </submittedName>
</protein>
<dbReference type="InterPro" id="IPR050523">
    <property type="entry name" value="AKR_Detox_Biosynth"/>
</dbReference>
<feature type="domain" description="NADP-dependent oxidoreductase" evidence="2">
    <location>
        <begin position="16"/>
        <end position="114"/>
    </location>
</feature>
<dbReference type="PANTHER" id="PTHR43364">
    <property type="entry name" value="NADH-SPECIFIC METHYLGLYOXAL REDUCTASE-RELATED"/>
    <property type="match status" value="1"/>
</dbReference>
<dbReference type="InterPro" id="IPR023210">
    <property type="entry name" value="NADP_OxRdtase_dom"/>
</dbReference>
<dbReference type="AlphaFoldDB" id="A0A2R8BKN1"/>
<dbReference type="Gene3D" id="3.20.20.100">
    <property type="entry name" value="NADP-dependent oxidoreductase domain"/>
    <property type="match status" value="1"/>
</dbReference>
<dbReference type="PANTHER" id="PTHR43364:SF4">
    <property type="entry name" value="NAD(P)-LINKED OXIDOREDUCTASE SUPERFAMILY PROTEIN"/>
    <property type="match status" value="1"/>
</dbReference>
<evidence type="ECO:0000256" key="1">
    <source>
        <dbReference type="ARBA" id="ARBA00023002"/>
    </source>
</evidence>
<dbReference type="Pfam" id="PF00248">
    <property type="entry name" value="Aldo_ket_red"/>
    <property type="match status" value="1"/>
</dbReference>
<evidence type="ECO:0000313" key="3">
    <source>
        <dbReference type="EMBL" id="SPH23962.1"/>
    </source>
</evidence>
<dbReference type="SUPFAM" id="SSF51430">
    <property type="entry name" value="NAD(P)-linked oxidoreductase"/>
    <property type="match status" value="1"/>
</dbReference>
<gene>
    <name evidence="3" type="ORF">DEA8626_03039</name>
</gene>
<organism evidence="3 4">
    <name type="scientific">Albidovulum aquaemixtae</name>
    <dbReference type="NCBI Taxonomy" id="1542388"/>
    <lineage>
        <taxon>Bacteria</taxon>
        <taxon>Pseudomonadati</taxon>
        <taxon>Pseudomonadota</taxon>
        <taxon>Alphaproteobacteria</taxon>
        <taxon>Rhodobacterales</taxon>
        <taxon>Paracoccaceae</taxon>
        <taxon>Albidovulum</taxon>
    </lineage>
</organism>
<sequence length="116" mass="13092">MLKQKQIGRSGLWVSELCLGCMSFGDPAKERAWALPQDQALPLIHRAYEAGINFFDTANVYSAGTSEEILGNVLWDMAPREEIVLATKVFGDPRPERQGLSRRLIFQQIEEVAREN</sequence>
<dbReference type="GO" id="GO:0016491">
    <property type="term" value="F:oxidoreductase activity"/>
    <property type="evidence" value="ECO:0007669"/>
    <property type="project" value="UniProtKB-KW"/>
</dbReference>
<dbReference type="RefSeq" id="WP_219929203.1">
    <property type="nucleotide sequence ID" value="NZ_OMOQ01000002.1"/>
</dbReference>